<accession>A0A0P7JKU1</accession>
<keyword evidence="4" id="KW-0645">Protease</keyword>
<feature type="signal peptide" evidence="1">
    <location>
        <begin position="1"/>
        <end position="19"/>
    </location>
</feature>
<feature type="chain" id="PRO_5006140432" evidence="1">
    <location>
        <begin position="20"/>
        <end position="439"/>
    </location>
</feature>
<evidence type="ECO:0000259" key="3">
    <source>
        <dbReference type="Pfam" id="PF05193"/>
    </source>
</evidence>
<dbReference type="Pfam" id="PF00675">
    <property type="entry name" value="Peptidase_M16"/>
    <property type="match status" value="1"/>
</dbReference>
<sequence>MMLRFLLVVLALAAFPARAEVAIQDVTSKAGLKAWLVEEHSLPFVALEISFRGGTSLDRPGKRGSVELMTSLLEEGAGDLDARGFAEAAEAQAASFMFRAGRDGVDVSAQFLTENRDEAMALLRSALIEPRFEADAIERVRDQLLSNLRSRATDPSDILSETWDATTYGDHPYGSYDGGTVESVEGLTREDLLTAYRDTLALDRVYIAAVGDIRAEELAELMDRLLEGLSAEGAPFPERADVTWNGAQTVIPFDTPQSIARFGHGGIDREDPDFFAAYLVSQIMGGLGSDSRLMQEVREKRGLTYGIGAYLFDREYANGFAGQFSSQNASMAEAVEVVRQEWADMAQNGISAEELSAAKTYLTGSYPLRFDGNSNIANLLVGMQIEGLPIDYISTRNDKVEAVTLEQANRVAGEIFRPDELTFMIIGKPEGLADQPASN</sequence>
<dbReference type="InterPro" id="IPR011249">
    <property type="entry name" value="Metalloenz_LuxS/M16"/>
</dbReference>
<evidence type="ECO:0000313" key="4">
    <source>
        <dbReference type="EMBL" id="KPN61710.1"/>
    </source>
</evidence>
<feature type="domain" description="Peptidase M16 N-terminal" evidence="2">
    <location>
        <begin position="40"/>
        <end position="174"/>
    </location>
</feature>
<name>A0A0P7JKU1_9RHOB</name>
<dbReference type="STRING" id="154981.AKJ29_03575"/>
<protein>
    <submittedName>
        <fullName evidence="4">Zinc protease</fullName>
    </submittedName>
</protein>
<dbReference type="InterPro" id="IPR050361">
    <property type="entry name" value="MPP/UQCRC_Complex"/>
</dbReference>
<dbReference type="PANTHER" id="PTHR11851:SF224">
    <property type="entry name" value="PROCESSING PROTEASE"/>
    <property type="match status" value="1"/>
</dbReference>
<dbReference type="GO" id="GO:0006508">
    <property type="term" value="P:proteolysis"/>
    <property type="evidence" value="ECO:0007669"/>
    <property type="project" value="UniProtKB-KW"/>
</dbReference>
<dbReference type="Gene3D" id="3.30.830.10">
    <property type="entry name" value="Metalloenzyme, LuxS/M16 peptidase-like"/>
    <property type="match status" value="2"/>
</dbReference>
<proteinExistence type="predicted"/>
<dbReference type="SUPFAM" id="SSF63411">
    <property type="entry name" value="LuxS/MPP-like metallohydrolase"/>
    <property type="match status" value="2"/>
</dbReference>
<keyword evidence="5" id="KW-1185">Reference proteome</keyword>
<keyword evidence="1" id="KW-0732">Signal</keyword>
<dbReference type="Pfam" id="PF05193">
    <property type="entry name" value="Peptidase_M16_C"/>
    <property type="match status" value="1"/>
</dbReference>
<dbReference type="GO" id="GO:0046872">
    <property type="term" value="F:metal ion binding"/>
    <property type="evidence" value="ECO:0007669"/>
    <property type="project" value="InterPro"/>
</dbReference>
<keyword evidence="4" id="KW-0378">Hydrolase</keyword>
<dbReference type="PANTHER" id="PTHR11851">
    <property type="entry name" value="METALLOPROTEASE"/>
    <property type="match status" value="1"/>
</dbReference>
<reference evidence="4 5" key="1">
    <citation type="submission" date="2015-09" db="EMBL/GenBank/DDBJ databases">
        <title>Draft genome sequence of Aliiroseovarius crassostreae CV919-312TSm, the causative agent of Roseovarius Oyster Disease (formerly Juvenile Oyster Disease).</title>
        <authorList>
            <person name="Kessner L."/>
            <person name="Spinard E."/>
            <person name="Nelson D."/>
        </authorList>
    </citation>
    <scope>NUCLEOTIDE SEQUENCE [LARGE SCALE GENOMIC DNA]</scope>
    <source>
        <strain evidence="4 5">CV919-312</strain>
    </source>
</reference>
<evidence type="ECO:0000259" key="2">
    <source>
        <dbReference type="Pfam" id="PF00675"/>
    </source>
</evidence>
<dbReference type="GO" id="GO:0008233">
    <property type="term" value="F:peptidase activity"/>
    <property type="evidence" value="ECO:0007669"/>
    <property type="project" value="UniProtKB-KW"/>
</dbReference>
<organism evidence="4 5">
    <name type="scientific">Aliiroseovarius crassostreae</name>
    <dbReference type="NCBI Taxonomy" id="154981"/>
    <lineage>
        <taxon>Bacteria</taxon>
        <taxon>Pseudomonadati</taxon>
        <taxon>Pseudomonadota</taxon>
        <taxon>Alphaproteobacteria</taxon>
        <taxon>Rhodobacterales</taxon>
        <taxon>Paracoccaceae</taxon>
        <taxon>Aliiroseovarius</taxon>
    </lineage>
</organism>
<dbReference type="InterPro" id="IPR011765">
    <property type="entry name" value="Pept_M16_N"/>
</dbReference>
<evidence type="ECO:0000256" key="1">
    <source>
        <dbReference type="SAM" id="SignalP"/>
    </source>
</evidence>
<dbReference type="Proteomes" id="UP000050471">
    <property type="component" value="Unassembled WGS sequence"/>
</dbReference>
<feature type="domain" description="Peptidase M16 C-terminal" evidence="3">
    <location>
        <begin position="187"/>
        <end position="361"/>
    </location>
</feature>
<dbReference type="InterPro" id="IPR007863">
    <property type="entry name" value="Peptidase_M16_C"/>
</dbReference>
<dbReference type="AlphaFoldDB" id="A0A0P7JKU1"/>
<dbReference type="EMBL" id="LKBA01000024">
    <property type="protein sequence ID" value="KPN61710.1"/>
    <property type="molecule type" value="Genomic_DNA"/>
</dbReference>
<gene>
    <name evidence="4" type="ORF">AKJ29_03575</name>
</gene>
<evidence type="ECO:0000313" key="5">
    <source>
        <dbReference type="Proteomes" id="UP000050471"/>
    </source>
</evidence>
<comment type="caution">
    <text evidence="4">The sequence shown here is derived from an EMBL/GenBank/DDBJ whole genome shotgun (WGS) entry which is preliminary data.</text>
</comment>